<sequence>MSIKEEVYKLLVKNKSTREIAEILNVSMRAVQKHKKKFDEANSEQENEQRTTNKKEKKVIAKVLIETGASIKEASEKVGLAKSTVGDIRSKGKLQVKQLEYLNNLRENYIERINKNKADRLDLNDLAKEKIFNALNSNKEITKSIQQMIKINEQTEQEILEINRIERLEKFELEKEKYKNSLASELIEKIESMTDVDVLKVLNYIKELESSNESNN</sequence>
<organism evidence="3">
    <name type="scientific">Podoviridae sp. ct8nN1</name>
    <dbReference type="NCBI Taxonomy" id="2827296"/>
    <lineage>
        <taxon>Viruses</taxon>
        <taxon>Duplodnaviria</taxon>
        <taxon>Heunggongvirae</taxon>
        <taxon>Uroviricota</taxon>
        <taxon>Caudoviricetes</taxon>
    </lineage>
</organism>
<protein>
    <submittedName>
        <fullName evidence="3">Transposase</fullName>
    </submittedName>
</protein>
<evidence type="ECO:0000256" key="1">
    <source>
        <dbReference type="SAM" id="Coils"/>
    </source>
</evidence>
<evidence type="ECO:0000256" key="2">
    <source>
        <dbReference type="SAM" id="MobiDB-lite"/>
    </source>
</evidence>
<evidence type="ECO:0000313" key="3">
    <source>
        <dbReference type="EMBL" id="DAE25931.1"/>
    </source>
</evidence>
<name>A0A8S5R4C0_9CAUD</name>
<feature type="region of interest" description="Disordered" evidence="2">
    <location>
        <begin position="34"/>
        <end position="54"/>
    </location>
</feature>
<accession>A0A8S5R4C0</accession>
<keyword evidence="1" id="KW-0175">Coiled coil</keyword>
<dbReference type="InterPro" id="IPR036388">
    <property type="entry name" value="WH-like_DNA-bd_sf"/>
</dbReference>
<reference evidence="3" key="1">
    <citation type="journal article" date="2021" name="Proc. Natl. Acad. Sci. U.S.A.">
        <title>A Catalog of Tens of Thousands of Viruses from Human Metagenomes Reveals Hidden Associations with Chronic Diseases.</title>
        <authorList>
            <person name="Tisza M.J."/>
            <person name="Buck C.B."/>
        </authorList>
    </citation>
    <scope>NUCLEOTIDE SEQUENCE</scope>
    <source>
        <strain evidence="3">Ct8nN1</strain>
    </source>
</reference>
<dbReference type="Gene3D" id="1.10.10.10">
    <property type="entry name" value="Winged helix-like DNA-binding domain superfamily/Winged helix DNA-binding domain"/>
    <property type="match status" value="1"/>
</dbReference>
<dbReference type="EMBL" id="BK015804">
    <property type="protein sequence ID" value="DAE25931.1"/>
    <property type="molecule type" value="Genomic_DNA"/>
</dbReference>
<proteinExistence type="predicted"/>
<feature type="coiled-coil region" evidence="1">
    <location>
        <begin position="138"/>
        <end position="188"/>
    </location>
</feature>